<dbReference type="Proteomes" id="UP000824540">
    <property type="component" value="Unassembled WGS sequence"/>
</dbReference>
<proteinExistence type="predicted"/>
<reference evidence="1" key="1">
    <citation type="thesis" date="2021" institute="BYU ScholarsArchive" country="Provo, UT, USA">
        <title>Applications of and Algorithms for Genome Assembly and Genomic Analyses with an Emphasis on Marine Teleosts.</title>
        <authorList>
            <person name="Pickett B.D."/>
        </authorList>
    </citation>
    <scope>NUCLEOTIDE SEQUENCE</scope>
    <source>
        <strain evidence="1">HI-2016</strain>
    </source>
</reference>
<protein>
    <submittedName>
        <fullName evidence="1">Uncharacterized protein</fullName>
    </submittedName>
</protein>
<comment type="caution">
    <text evidence="1">The sequence shown here is derived from an EMBL/GenBank/DDBJ whole genome shotgun (WGS) entry which is preliminary data.</text>
</comment>
<dbReference type="EMBL" id="JAFBMS010000001">
    <property type="protein sequence ID" value="KAG9355603.1"/>
    <property type="molecule type" value="Genomic_DNA"/>
</dbReference>
<dbReference type="AlphaFoldDB" id="A0A8T2PW86"/>
<gene>
    <name evidence="1" type="ORF">JZ751_000441</name>
</gene>
<evidence type="ECO:0000313" key="1">
    <source>
        <dbReference type="EMBL" id="KAG9355603.1"/>
    </source>
</evidence>
<sequence>MRNTWVKCEWRSWAGWLQERQSQLPLLLQSLNQEVQSFAWKGRGSKEVAGWNEEVRQLAIAGMVLQVQQESHEAGRYIVECPLGIIATCGQGVQKCRLPMGTEGSRSPMKTGKEVLAHFLV</sequence>
<keyword evidence="2" id="KW-1185">Reference proteome</keyword>
<name>A0A8T2PW86_9TELE</name>
<evidence type="ECO:0000313" key="2">
    <source>
        <dbReference type="Proteomes" id="UP000824540"/>
    </source>
</evidence>
<organism evidence="1 2">
    <name type="scientific">Albula glossodonta</name>
    <name type="common">roundjaw bonefish</name>
    <dbReference type="NCBI Taxonomy" id="121402"/>
    <lineage>
        <taxon>Eukaryota</taxon>
        <taxon>Metazoa</taxon>
        <taxon>Chordata</taxon>
        <taxon>Craniata</taxon>
        <taxon>Vertebrata</taxon>
        <taxon>Euteleostomi</taxon>
        <taxon>Actinopterygii</taxon>
        <taxon>Neopterygii</taxon>
        <taxon>Teleostei</taxon>
        <taxon>Albuliformes</taxon>
        <taxon>Albulidae</taxon>
        <taxon>Albula</taxon>
    </lineage>
</organism>
<accession>A0A8T2PW86</accession>